<comment type="similarity">
    <text evidence="6">Belongs to the class-II pyridine nucleotide-disulfide oxidoreductase family.</text>
</comment>
<keyword evidence="5 6" id="KW-0676">Redox-active center</keyword>
<dbReference type="EC" id="1.8.1.9" evidence="6"/>
<dbReference type="GO" id="GO:0005737">
    <property type="term" value="C:cytoplasm"/>
    <property type="evidence" value="ECO:0007669"/>
    <property type="project" value="InterPro"/>
</dbReference>
<dbReference type="NCBIfam" id="TIGR01292">
    <property type="entry name" value="TRX_reduct"/>
    <property type="match status" value="1"/>
</dbReference>
<dbReference type="Gene3D" id="3.50.50.60">
    <property type="entry name" value="FAD/NAD(P)-binding domain"/>
    <property type="match status" value="2"/>
</dbReference>
<dbReference type="PROSITE" id="PS00573">
    <property type="entry name" value="PYRIDINE_REDOX_2"/>
    <property type="match status" value="1"/>
</dbReference>
<organism evidence="9 10">
    <name type="scientific">Candidatus Raymondbacteria bacterium RIFOXYD12_FULL_49_13</name>
    <dbReference type="NCBI Taxonomy" id="1817890"/>
    <lineage>
        <taxon>Bacteria</taxon>
        <taxon>Raymondiibacteriota</taxon>
    </lineage>
</organism>
<dbReference type="EMBL" id="MFYX01000098">
    <property type="protein sequence ID" value="OGK03055.1"/>
    <property type="molecule type" value="Genomic_DNA"/>
</dbReference>
<evidence type="ECO:0000256" key="7">
    <source>
        <dbReference type="RuleBase" id="RU003881"/>
    </source>
</evidence>
<evidence type="ECO:0000256" key="6">
    <source>
        <dbReference type="RuleBase" id="RU003880"/>
    </source>
</evidence>
<evidence type="ECO:0000256" key="3">
    <source>
        <dbReference type="ARBA" id="ARBA00023002"/>
    </source>
</evidence>
<dbReference type="PRINTS" id="PR00368">
    <property type="entry name" value="FADPNR"/>
</dbReference>
<evidence type="ECO:0000313" key="9">
    <source>
        <dbReference type="EMBL" id="OGK03055.1"/>
    </source>
</evidence>
<keyword evidence="4" id="KW-1015">Disulfide bond</keyword>
<dbReference type="SUPFAM" id="SSF51905">
    <property type="entry name" value="FAD/NAD(P)-binding domain"/>
    <property type="match status" value="1"/>
</dbReference>
<evidence type="ECO:0000256" key="5">
    <source>
        <dbReference type="ARBA" id="ARBA00023284"/>
    </source>
</evidence>
<dbReference type="AlphaFoldDB" id="A0A1F7F8T0"/>
<dbReference type="GO" id="GO:0019430">
    <property type="term" value="P:removal of superoxide radicals"/>
    <property type="evidence" value="ECO:0007669"/>
    <property type="project" value="UniProtKB-UniRule"/>
</dbReference>
<proteinExistence type="inferred from homology"/>
<dbReference type="InterPro" id="IPR023753">
    <property type="entry name" value="FAD/NAD-binding_dom"/>
</dbReference>
<feature type="domain" description="FAD/NAD(P)-binding" evidence="8">
    <location>
        <begin position="14"/>
        <end position="306"/>
    </location>
</feature>
<evidence type="ECO:0000256" key="2">
    <source>
        <dbReference type="ARBA" id="ARBA00022827"/>
    </source>
</evidence>
<dbReference type="InterPro" id="IPR008255">
    <property type="entry name" value="Pyr_nucl-diS_OxRdtase_2_AS"/>
</dbReference>
<keyword evidence="7" id="KW-0521">NADP</keyword>
<dbReference type="PANTHER" id="PTHR48105">
    <property type="entry name" value="THIOREDOXIN REDUCTASE 1-RELATED-RELATED"/>
    <property type="match status" value="1"/>
</dbReference>
<sequence>MVAAAQGKEQFVEKVVIIGSGPAGLTAAVYCARANLNPVVFEGVMAGGSAGGQLTTTTEVENFPGFPDGITGPELVERMKQQAVKYGARMVPEDVLAIDCAHAPLMVKGDTEVQAHAVIIATGAVAKRMHVPAEERLWNRGISACAVCDGALPIFRNKELLVVGGGDSAVEEASYLTNFASMVYIVHRRDALRASQIMVKRAMEHPKITLLWNTVLVDALGTQKVEGAVLKDVVSGATREIPVNGIFYAIGHTPNTAFIEGQIKLNETGYIVTVPSSTVTSAEGVFACGDVQDSRYRQAITAAGSGCMAALDAQRYLESHEG</sequence>
<keyword evidence="1 6" id="KW-0285">Flavoprotein</keyword>
<dbReference type="Pfam" id="PF07992">
    <property type="entry name" value="Pyr_redox_2"/>
    <property type="match status" value="1"/>
</dbReference>
<dbReference type="InterPro" id="IPR050097">
    <property type="entry name" value="Ferredoxin-NADP_redctase_2"/>
</dbReference>
<reference evidence="9 10" key="1">
    <citation type="journal article" date="2016" name="Nat. Commun.">
        <title>Thousands of microbial genomes shed light on interconnected biogeochemical processes in an aquifer system.</title>
        <authorList>
            <person name="Anantharaman K."/>
            <person name="Brown C.T."/>
            <person name="Hug L.A."/>
            <person name="Sharon I."/>
            <person name="Castelle C.J."/>
            <person name="Probst A.J."/>
            <person name="Thomas B.C."/>
            <person name="Singh A."/>
            <person name="Wilkins M.J."/>
            <person name="Karaoz U."/>
            <person name="Brodie E.L."/>
            <person name="Williams K.H."/>
            <person name="Hubbard S.S."/>
            <person name="Banfield J.F."/>
        </authorList>
    </citation>
    <scope>NUCLEOTIDE SEQUENCE [LARGE SCALE GENOMIC DNA]</scope>
</reference>
<dbReference type="Proteomes" id="UP000179243">
    <property type="component" value="Unassembled WGS sequence"/>
</dbReference>
<dbReference type="InterPro" id="IPR036188">
    <property type="entry name" value="FAD/NAD-bd_sf"/>
</dbReference>
<accession>A0A1F7F8T0</accession>
<protein>
    <recommendedName>
        <fullName evidence="6">Thioredoxin reductase</fullName>
        <ecNumber evidence="6">1.8.1.9</ecNumber>
    </recommendedName>
</protein>
<evidence type="ECO:0000313" key="10">
    <source>
        <dbReference type="Proteomes" id="UP000179243"/>
    </source>
</evidence>
<comment type="catalytic activity">
    <reaction evidence="6">
        <text>[thioredoxin]-dithiol + NADP(+) = [thioredoxin]-disulfide + NADPH + H(+)</text>
        <dbReference type="Rhea" id="RHEA:20345"/>
        <dbReference type="Rhea" id="RHEA-COMP:10698"/>
        <dbReference type="Rhea" id="RHEA-COMP:10700"/>
        <dbReference type="ChEBI" id="CHEBI:15378"/>
        <dbReference type="ChEBI" id="CHEBI:29950"/>
        <dbReference type="ChEBI" id="CHEBI:50058"/>
        <dbReference type="ChEBI" id="CHEBI:57783"/>
        <dbReference type="ChEBI" id="CHEBI:58349"/>
        <dbReference type="EC" id="1.8.1.9"/>
    </reaction>
</comment>
<comment type="subunit">
    <text evidence="6">Homodimer.</text>
</comment>
<dbReference type="PRINTS" id="PR00469">
    <property type="entry name" value="PNDRDTASEII"/>
</dbReference>
<dbReference type="InterPro" id="IPR005982">
    <property type="entry name" value="Thioredox_Rdtase"/>
</dbReference>
<dbReference type="GO" id="GO:0004791">
    <property type="term" value="F:thioredoxin-disulfide reductase (NADPH) activity"/>
    <property type="evidence" value="ECO:0007669"/>
    <property type="project" value="UniProtKB-UniRule"/>
</dbReference>
<name>A0A1F7F8T0_UNCRA</name>
<keyword evidence="3 6" id="KW-0560">Oxidoreductase</keyword>
<comment type="caution">
    <text evidence="9">The sequence shown here is derived from an EMBL/GenBank/DDBJ whole genome shotgun (WGS) entry which is preliminary data.</text>
</comment>
<evidence type="ECO:0000259" key="8">
    <source>
        <dbReference type="Pfam" id="PF07992"/>
    </source>
</evidence>
<keyword evidence="2 6" id="KW-0274">FAD</keyword>
<evidence type="ECO:0000256" key="4">
    <source>
        <dbReference type="ARBA" id="ARBA00023157"/>
    </source>
</evidence>
<evidence type="ECO:0000256" key="1">
    <source>
        <dbReference type="ARBA" id="ARBA00022630"/>
    </source>
</evidence>
<gene>
    <name evidence="9" type="ORF">A2519_21425</name>
</gene>
<comment type="cofactor">
    <cofactor evidence="7">
        <name>FAD</name>
        <dbReference type="ChEBI" id="CHEBI:57692"/>
    </cofactor>
    <text evidence="7">Binds 1 FAD per subunit.</text>
</comment>